<keyword evidence="2" id="KW-1185">Reference proteome</keyword>
<organism evidence="1 2">
    <name type="scientific">Adiantum capillus-veneris</name>
    <name type="common">Maidenhair fern</name>
    <dbReference type="NCBI Taxonomy" id="13818"/>
    <lineage>
        <taxon>Eukaryota</taxon>
        <taxon>Viridiplantae</taxon>
        <taxon>Streptophyta</taxon>
        <taxon>Embryophyta</taxon>
        <taxon>Tracheophyta</taxon>
        <taxon>Polypodiopsida</taxon>
        <taxon>Polypodiidae</taxon>
        <taxon>Polypodiales</taxon>
        <taxon>Pteridineae</taxon>
        <taxon>Pteridaceae</taxon>
        <taxon>Vittarioideae</taxon>
        <taxon>Adiantum</taxon>
    </lineage>
</organism>
<reference evidence="1" key="1">
    <citation type="submission" date="2021-01" db="EMBL/GenBank/DDBJ databases">
        <title>Adiantum capillus-veneris genome.</title>
        <authorList>
            <person name="Fang Y."/>
            <person name="Liao Q."/>
        </authorList>
    </citation>
    <scope>NUCLEOTIDE SEQUENCE</scope>
    <source>
        <strain evidence="1">H3</strain>
        <tissue evidence="1">Leaf</tissue>
    </source>
</reference>
<evidence type="ECO:0000313" key="2">
    <source>
        <dbReference type="Proteomes" id="UP000886520"/>
    </source>
</evidence>
<dbReference type="EMBL" id="JABFUD020000023">
    <property type="protein sequence ID" value="KAI5061083.1"/>
    <property type="molecule type" value="Genomic_DNA"/>
</dbReference>
<gene>
    <name evidence="1" type="ORF">GOP47_0023588</name>
</gene>
<dbReference type="AlphaFoldDB" id="A0A9D4U4Y1"/>
<comment type="caution">
    <text evidence="1">The sequence shown here is derived from an EMBL/GenBank/DDBJ whole genome shotgun (WGS) entry which is preliminary data.</text>
</comment>
<evidence type="ECO:0000313" key="1">
    <source>
        <dbReference type="EMBL" id="KAI5061083.1"/>
    </source>
</evidence>
<accession>A0A9D4U4Y1</accession>
<sequence>MLILHYLKHCGSPKRAVFTVGTRESASPTYSSSPSSSSSPALQYPMAAAVLLTPLYSPIPRARRPSASR</sequence>
<dbReference type="Proteomes" id="UP000886520">
    <property type="component" value="Chromosome 23"/>
</dbReference>
<name>A0A9D4U4Y1_ADICA</name>
<proteinExistence type="predicted"/>
<protein>
    <submittedName>
        <fullName evidence="1">Uncharacterized protein</fullName>
    </submittedName>
</protein>